<keyword evidence="1" id="KW-0676">Redox-active center</keyword>
<dbReference type="InterPro" id="IPR036249">
    <property type="entry name" value="Thioredoxin-like_sf"/>
</dbReference>
<protein>
    <recommendedName>
        <fullName evidence="4">Selenoprotein</fullName>
    </recommendedName>
</protein>
<dbReference type="Pfam" id="PF10262">
    <property type="entry name" value="Rdx"/>
    <property type="match status" value="1"/>
</dbReference>
<sequence>MTTKIKIKYCVPCGYLTKAEEFKKALEEKGAEVELVEGDRGVFDVWVNDELVFSKHEQGRYPEIEEIIIMP</sequence>
<comment type="caution">
    <text evidence="2">The sequence shown here is derived from an EMBL/GenBank/DDBJ whole genome shotgun (WGS) entry which is preliminary data.</text>
</comment>
<evidence type="ECO:0000313" key="2">
    <source>
        <dbReference type="EMBL" id="OGY12391.1"/>
    </source>
</evidence>
<gene>
    <name evidence="2" type="ORF">A3F61_03780</name>
</gene>
<evidence type="ECO:0000313" key="3">
    <source>
        <dbReference type="Proteomes" id="UP000178272"/>
    </source>
</evidence>
<proteinExistence type="predicted"/>
<organism evidence="2 3">
    <name type="scientific">Candidatus Blackburnbacteria bacterium RIFCSPHIGHO2_12_FULL_41_13b</name>
    <dbReference type="NCBI Taxonomy" id="1797517"/>
    <lineage>
        <taxon>Bacteria</taxon>
        <taxon>Candidatus Blackburniibacteriota</taxon>
    </lineage>
</organism>
<dbReference type="AlphaFoldDB" id="A0A1G1VAU2"/>
<name>A0A1G1VAU2_9BACT</name>
<dbReference type="EMBL" id="MHCA01000018">
    <property type="protein sequence ID" value="OGY12391.1"/>
    <property type="molecule type" value="Genomic_DNA"/>
</dbReference>
<accession>A0A1G1VAU2</accession>
<dbReference type="SUPFAM" id="SSF52833">
    <property type="entry name" value="Thioredoxin-like"/>
    <property type="match status" value="1"/>
</dbReference>
<dbReference type="Gene3D" id="3.40.30.10">
    <property type="entry name" value="Glutaredoxin"/>
    <property type="match status" value="1"/>
</dbReference>
<dbReference type="NCBIfam" id="TIGR02174">
    <property type="entry name" value="CXXU_selWTH"/>
    <property type="match status" value="1"/>
</dbReference>
<evidence type="ECO:0008006" key="4">
    <source>
        <dbReference type="Google" id="ProtNLM"/>
    </source>
</evidence>
<dbReference type="Proteomes" id="UP000178272">
    <property type="component" value="Unassembled WGS sequence"/>
</dbReference>
<evidence type="ECO:0000256" key="1">
    <source>
        <dbReference type="ARBA" id="ARBA00023284"/>
    </source>
</evidence>
<dbReference type="InterPro" id="IPR011893">
    <property type="entry name" value="Selenoprotein_Rdx-typ"/>
</dbReference>
<reference evidence="2 3" key="1">
    <citation type="journal article" date="2016" name="Nat. Commun.">
        <title>Thousands of microbial genomes shed light on interconnected biogeochemical processes in an aquifer system.</title>
        <authorList>
            <person name="Anantharaman K."/>
            <person name="Brown C.T."/>
            <person name="Hug L.A."/>
            <person name="Sharon I."/>
            <person name="Castelle C.J."/>
            <person name="Probst A.J."/>
            <person name="Thomas B.C."/>
            <person name="Singh A."/>
            <person name="Wilkins M.J."/>
            <person name="Karaoz U."/>
            <person name="Brodie E.L."/>
            <person name="Williams K.H."/>
            <person name="Hubbard S.S."/>
            <person name="Banfield J.F."/>
        </authorList>
    </citation>
    <scope>NUCLEOTIDE SEQUENCE [LARGE SCALE GENOMIC DNA]</scope>
</reference>